<dbReference type="AlphaFoldDB" id="A0A9X6XJL9"/>
<accession>A0A9X6XJL9</accession>
<proteinExistence type="predicted"/>
<dbReference type="EMBL" id="LXZO01000006">
    <property type="protein sequence ID" value="PAY50371.1"/>
    <property type="molecule type" value="Genomic_DNA"/>
</dbReference>
<protein>
    <submittedName>
        <fullName evidence="1">Uncharacterized protein</fullName>
    </submittedName>
</protein>
<name>A0A9X6XJL9_9LACO</name>
<comment type="caution">
    <text evidence="1">The sequence shown here is derived from an EMBL/GenBank/DDBJ whole genome shotgun (WGS) entry which is preliminary data.</text>
</comment>
<dbReference type="Proteomes" id="UP000218139">
    <property type="component" value="Unassembled WGS sequence"/>
</dbReference>
<gene>
    <name evidence="1" type="ORF">A8C52_11645</name>
</gene>
<evidence type="ECO:0000313" key="2">
    <source>
        <dbReference type="Proteomes" id="UP000218139"/>
    </source>
</evidence>
<evidence type="ECO:0000313" key="1">
    <source>
        <dbReference type="EMBL" id="PAY50371.1"/>
    </source>
</evidence>
<dbReference type="RefSeq" id="WP_172399975.1">
    <property type="nucleotide sequence ID" value="NZ_LXYY01000022.1"/>
</dbReference>
<sequence>MAIEMKDLAKLAKDAYHNRNLEFNNVSASDAMRNAVKDALGGEFTSVSWGKNKWEVFSILQTALDVVIPERLKNQLDGFADYRTANLGDKPLFTYNDPKAVRVGRIAGGANDMRRQTITGRSFTIETEWYGAAVYAEFEQFMAGDIDWTDLVNRVADGFVSFIEERIAEGLEQSYTLLGANDKIEGSLTLDGLVKLAQRIKIKSGGKEVAIYGTAAALAKIAALDNVQLYSGDMKNELNQKGYLGMVRGLKLIEIPQAFKTNSDEFAIGDDKVIVLPAGEKIVGVVTEGTTEVYEADQTSNTSMQLGFATRRKLGVGVLQMRVYGMAKLA</sequence>
<organism evidence="1 2">
    <name type="scientific">Ligilactobacillus salivarius</name>
    <dbReference type="NCBI Taxonomy" id="1624"/>
    <lineage>
        <taxon>Bacteria</taxon>
        <taxon>Bacillati</taxon>
        <taxon>Bacillota</taxon>
        <taxon>Bacilli</taxon>
        <taxon>Lactobacillales</taxon>
        <taxon>Lactobacillaceae</taxon>
        <taxon>Ligilactobacillus</taxon>
    </lineage>
</organism>
<reference evidence="1 2" key="1">
    <citation type="submission" date="2016-05" db="EMBL/GenBank/DDBJ databases">
        <authorList>
            <person name="Lee J.-Y."/>
            <person name="Kim E.B."/>
            <person name="Choi Y.-J."/>
        </authorList>
    </citation>
    <scope>NUCLEOTIDE SEQUENCE [LARGE SCALE GENOMIC DNA]</scope>
    <source>
        <strain evidence="1 2">KLA006</strain>
    </source>
</reference>